<dbReference type="PROSITE" id="PS50914">
    <property type="entry name" value="BON"/>
    <property type="match status" value="1"/>
</dbReference>
<dbReference type="OrthoDB" id="3403070at2"/>
<dbReference type="AlphaFoldDB" id="A0A1C6RB42"/>
<organism evidence="2 3">
    <name type="scientific">Micromonospora nigra</name>
    <dbReference type="NCBI Taxonomy" id="145857"/>
    <lineage>
        <taxon>Bacteria</taxon>
        <taxon>Bacillati</taxon>
        <taxon>Actinomycetota</taxon>
        <taxon>Actinomycetes</taxon>
        <taxon>Micromonosporales</taxon>
        <taxon>Micromonosporaceae</taxon>
        <taxon>Micromonospora</taxon>
    </lineage>
</organism>
<dbReference type="RefSeq" id="WP_091075202.1">
    <property type="nucleotide sequence ID" value="NZ_FMHT01000003.1"/>
</dbReference>
<sequence length="90" mass="10195">MSYPWFPYDLSSAFQTGPTCEDAQLACRLLERMQRDPLLRHERICIEVQNRVVILEGSASDADVIARAHALAWGSPGVHDVNNRLRHHQG</sequence>
<evidence type="ECO:0000313" key="2">
    <source>
        <dbReference type="EMBL" id="SCL14304.1"/>
    </source>
</evidence>
<dbReference type="EMBL" id="FMHT01000003">
    <property type="protein sequence ID" value="SCL14304.1"/>
    <property type="molecule type" value="Genomic_DNA"/>
</dbReference>
<dbReference type="STRING" id="145857.GA0070616_0402"/>
<name>A0A1C6RB42_9ACTN</name>
<protein>
    <submittedName>
        <fullName evidence="2">BON domain-containing protein</fullName>
    </submittedName>
</protein>
<gene>
    <name evidence="2" type="ORF">GA0070616_0402</name>
</gene>
<reference evidence="2 3" key="1">
    <citation type="submission" date="2016-06" db="EMBL/GenBank/DDBJ databases">
        <authorList>
            <person name="Kjaerup R.B."/>
            <person name="Dalgaard T.S."/>
            <person name="Juul-Madsen H.R."/>
        </authorList>
    </citation>
    <scope>NUCLEOTIDE SEQUENCE [LARGE SCALE GENOMIC DNA]</scope>
    <source>
        <strain evidence="2 3">DSM 43818</strain>
    </source>
</reference>
<dbReference type="Proteomes" id="UP000199699">
    <property type="component" value="Unassembled WGS sequence"/>
</dbReference>
<dbReference type="Pfam" id="PF04972">
    <property type="entry name" value="BON"/>
    <property type="match status" value="1"/>
</dbReference>
<feature type="domain" description="BON" evidence="1">
    <location>
        <begin position="21"/>
        <end position="89"/>
    </location>
</feature>
<dbReference type="InterPro" id="IPR007055">
    <property type="entry name" value="BON_dom"/>
</dbReference>
<proteinExistence type="predicted"/>
<accession>A0A1C6RB42</accession>
<evidence type="ECO:0000259" key="1">
    <source>
        <dbReference type="PROSITE" id="PS50914"/>
    </source>
</evidence>
<dbReference type="Gene3D" id="3.30.1340.30">
    <property type="match status" value="1"/>
</dbReference>
<evidence type="ECO:0000313" key="3">
    <source>
        <dbReference type="Proteomes" id="UP000199699"/>
    </source>
</evidence>
<keyword evidence="3" id="KW-1185">Reference proteome</keyword>